<proteinExistence type="predicted"/>
<dbReference type="Proteomes" id="UP001064489">
    <property type="component" value="Chromosome 1"/>
</dbReference>
<accession>A0AAD5JMX6</accession>
<dbReference type="AlphaFoldDB" id="A0AAD5JMX6"/>
<gene>
    <name evidence="1" type="ORF">LWI28_025137</name>
</gene>
<dbReference type="EMBL" id="JAJSOW010000003">
    <property type="protein sequence ID" value="KAI9196581.1"/>
    <property type="molecule type" value="Genomic_DNA"/>
</dbReference>
<organism evidence="1 2">
    <name type="scientific">Acer negundo</name>
    <name type="common">Box elder</name>
    <dbReference type="NCBI Taxonomy" id="4023"/>
    <lineage>
        <taxon>Eukaryota</taxon>
        <taxon>Viridiplantae</taxon>
        <taxon>Streptophyta</taxon>
        <taxon>Embryophyta</taxon>
        <taxon>Tracheophyta</taxon>
        <taxon>Spermatophyta</taxon>
        <taxon>Magnoliopsida</taxon>
        <taxon>eudicotyledons</taxon>
        <taxon>Gunneridae</taxon>
        <taxon>Pentapetalae</taxon>
        <taxon>rosids</taxon>
        <taxon>malvids</taxon>
        <taxon>Sapindales</taxon>
        <taxon>Sapindaceae</taxon>
        <taxon>Hippocastanoideae</taxon>
        <taxon>Acereae</taxon>
        <taxon>Acer</taxon>
    </lineage>
</organism>
<reference evidence="1" key="2">
    <citation type="submission" date="2023-02" db="EMBL/GenBank/DDBJ databases">
        <authorList>
            <person name="Swenson N.G."/>
            <person name="Wegrzyn J.L."/>
            <person name="Mcevoy S.L."/>
        </authorList>
    </citation>
    <scope>NUCLEOTIDE SEQUENCE</scope>
    <source>
        <strain evidence="1">91603</strain>
        <tissue evidence="1">Leaf</tissue>
    </source>
</reference>
<evidence type="ECO:0000313" key="2">
    <source>
        <dbReference type="Proteomes" id="UP001064489"/>
    </source>
</evidence>
<evidence type="ECO:0000313" key="1">
    <source>
        <dbReference type="EMBL" id="KAI9196581.1"/>
    </source>
</evidence>
<sequence length="123" mass="13434">MEIVCSKSLSGWENNCSNKLQRPRQRFAMVDGLYKAGRITIQGNGVKGLRSSALLLKRIPLSIPPILISFAAGIRPPLMDVWPEGARKFRRASFEIHSAAGPARDVDLGTNLPSAPTLCVPYC</sequence>
<reference evidence="1" key="1">
    <citation type="journal article" date="2022" name="Plant J.">
        <title>Strategies of tolerance reflected in two North American maple genomes.</title>
        <authorList>
            <person name="McEvoy S.L."/>
            <person name="Sezen U.U."/>
            <person name="Trouern-Trend A."/>
            <person name="McMahon S.M."/>
            <person name="Schaberg P.G."/>
            <person name="Yang J."/>
            <person name="Wegrzyn J.L."/>
            <person name="Swenson N.G."/>
        </authorList>
    </citation>
    <scope>NUCLEOTIDE SEQUENCE</scope>
    <source>
        <strain evidence="1">91603</strain>
    </source>
</reference>
<keyword evidence="2" id="KW-1185">Reference proteome</keyword>
<protein>
    <submittedName>
        <fullName evidence="1">Uncharacterized protein</fullName>
    </submittedName>
</protein>
<name>A0AAD5JMX6_ACENE</name>
<comment type="caution">
    <text evidence="1">The sequence shown here is derived from an EMBL/GenBank/DDBJ whole genome shotgun (WGS) entry which is preliminary data.</text>
</comment>